<dbReference type="SUPFAM" id="SSF54980">
    <property type="entry name" value="EF-G C-terminal domain-like"/>
    <property type="match status" value="2"/>
</dbReference>
<dbReference type="FunFam" id="3.30.70.240:FF:000007">
    <property type="entry name" value="Translation factor GUF1, mitochondrial"/>
    <property type="match status" value="1"/>
</dbReference>
<evidence type="ECO:0000256" key="11">
    <source>
        <dbReference type="ARBA" id="ARBA00066744"/>
    </source>
</evidence>
<protein>
    <recommendedName>
        <fullName evidence="11 12">Elongation factor 4</fullName>
        <shortName evidence="12">EF-4</shortName>
        <ecNumber evidence="11 12">3.6.5.n1</ecNumber>
    </recommendedName>
    <alternativeName>
        <fullName evidence="12">Ribosomal back-translocase LepA</fullName>
    </alternativeName>
</protein>
<evidence type="ECO:0000256" key="1">
    <source>
        <dbReference type="ARBA" id="ARBA00005454"/>
    </source>
</evidence>
<dbReference type="HAMAP" id="MF_00071">
    <property type="entry name" value="LepA"/>
    <property type="match status" value="1"/>
</dbReference>
<reference evidence="14 15" key="1">
    <citation type="submission" date="2018-12" db="EMBL/GenBank/DDBJ databases">
        <authorList>
            <person name="Criscuolo A."/>
        </authorList>
    </citation>
    <scope>NUCLEOTIDE SEQUENCE [LARGE SCALE GENOMIC DNA]</scope>
    <source>
        <strain evidence="14">ACIP1116241</strain>
    </source>
</reference>
<feature type="domain" description="Tr-type G" evidence="13">
    <location>
        <begin position="5"/>
        <end position="187"/>
    </location>
</feature>
<dbReference type="EMBL" id="UZWE01000041">
    <property type="protein sequence ID" value="VDS09727.1"/>
    <property type="molecule type" value="Genomic_DNA"/>
</dbReference>
<evidence type="ECO:0000313" key="14">
    <source>
        <dbReference type="EMBL" id="VDS09727.1"/>
    </source>
</evidence>
<dbReference type="GO" id="GO:0003746">
    <property type="term" value="F:translation elongation factor activity"/>
    <property type="evidence" value="ECO:0007669"/>
    <property type="project" value="UniProtKB-UniRule"/>
</dbReference>
<evidence type="ECO:0000256" key="7">
    <source>
        <dbReference type="ARBA" id="ARBA00023136"/>
    </source>
</evidence>
<dbReference type="AlphaFoldDB" id="A0A447IQE2"/>
<dbReference type="PROSITE" id="PS00301">
    <property type="entry name" value="G_TR_1"/>
    <property type="match status" value="1"/>
</dbReference>
<dbReference type="CDD" id="cd01890">
    <property type="entry name" value="LepA"/>
    <property type="match status" value="1"/>
</dbReference>
<dbReference type="InterPro" id="IPR035654">
    <property type="entry name" value="LepA_IV"/>
</dbReference>
<dbReference type="CDD" id="cd03699">
    <property type="entry name" value="EF4_II"/>
    <property type="match status" value="1"/>
</dbReference>
<dbReference type="FunFam" id="3.30.70.870:FF:000004">
    <property type="entry name" value="Translation factor GUF1, mitochondrial"/>
    <property type="match status" value="1"/>
</dbReference>
<feature type="binding site" evidence="12">
    <location>
        <begin position="17"/>
        <end position="22"/>
    </location>
    <ligand>
        <name>GTP</name>
        <dbReference type="ChEBI" id="CHEBI:37565"/>
    </ligand>
</feature>
<dbReference type="FunFam" id="2.40.30.10:FF:000015">
    <property type="entry name" value="Translation factor GUF1, mitochondrial"/>
    <property type="match status" value="1"/>
</dbReference>
<dbReference type="Gene3D" id="3.40.50.300">
    <property type="entry name" value="P-loop containing nucleotide triphosphate hydrolases"/>
    <property type="match status" value="1"/>
</dbReference>
<dbReference type="GO" id="GO:0005525">
    <property type="term" value="F:GTP binding"/>
    <property type="evidence" value="ECO:0007669"/>
    <property type="project" value="UniProtKB-UniRule"/>
</dbReference>
<keyword evidence="15" id="KW-1185">Reference proteome</keyword>
<comment type="similarity">
    <text evidence="10">Belongs to the GTP-binding elongation factor family. LepA subfamily.</text>
</comment>
<evidence type="ECO:0000256" key="10">
    <source>
        <dbReference type="ARBA" id="ARBA00061052"/>
    </source>
</evidence>
<dbReference type="InterPro" id="IPR038363">
    <property type="entry name" value="LepA_C_sf"/>
</dbReference>
<dbReference type="Gene3D" id="3.30.70.240">
    <property type="match status" value="1"/>
</dbReference>
<dbReference type="Proteomes" id="UP000270743">
    <property type="component" value="Unassembled WGS sequence"/>
</dbReference>
<dbReference type="Gene3D" id="3.30.70.870">
    <property type="entry name" value="Elongation Factor G (Translational Gtpase), domain 3"/>
    <property type="match status" value="1"/>
</dbReference>
<dbReference type="GO" id="GO:0043022">
    <property type="term" value="F:ribosome binding"/>
    <property type="evidence" value="ECO:0007669"/>
    <property type="project" value="UniProtKB-UniRule"/>
</dbReference>
<dbReference type="CDD" id="cd03709">
    <property type="entry name" value="lepA_C"/>
    <property type="match status" value="1"/>
</dbReference>
<dbReference type="PANTHER" id="PTHR43512">
    <property type="entry name" value="TRANSLATION FACTOR GUF1-RELATED"/>
    <property type="match status" value="1"/>
</dbReference>
<evidence type="ECO:0000256" key="12">
    <source>
        <dbReference type="HAMAP-Rule" id="MF_00071"/>
    </source>
</evidence>
<dbReference type="EC" id="3.6.5.n1" evidence="11 12"/>
<dbReference type="NCBIfam" id="TIGR01393">
    <property type="entry name" value="lepA"/>
    <property type="match status" value="1"/>
</dbReference>
<dbReference type="Gene3D" id="2.40.30.10">
    <property type="entry name" value="Translation factors"/>
    <property type="match status" value="1"/>
</dbReference>
<dbReference type="GO" id="GO:0003924">
    <property type="term" value="F:GTPase activity"/>
    <property type="evidence" value="ECO:0007669"/>
    <property type="project" value="UniProtKB-UniRule"/>
</dbReference>
<keyword evidence="14" id="KW-0251">Elongation factor</keyword>
<dbReference type="FunFam" id="3.30.70.2570:FF:000001">
    <property type="entry name" value="Translation factor GUF1, mitochondrial"/>
    <property type="match status" value="1"/>
</dbReference>
<evidence type="ECO:0000256" key="2">
    <source>
        <dbReference type="ARBA" id="ARBA00022475"/>
    </source>
</evidence>
<comment type="catalytic activity">
    <reaction evidence="8 12">
        <text>GTP + H2O = GDP + phosphate + H(+)</text>
        <dbReference type="Rhea" id="RHEA:19669"/>
        <dbReference type="ChEBI" id="CHEBI:15377"/>
        <dbReference type="ChEBI" id="CHEBI:15378"/>
        <dbReference type="ChEBI" id="CHEBI:37565"/>
        <dbReference type="ChEBI" id="CHEBI:43474"/>
        <dbReference type="ChEBI" id="CHEBI:58189"/>
        <dbReference type="EC" id="3.6.5.n1"/>
    </reaction>
</comment>
<dbReference type="Pfam" id="PF03144">
    <property type="entry name" value="GTP_EFTU_D2"/>
    <property type="match status" value="1"/>
</dbReference>
<evidence type="ECO:0000256" key="5">
    <source>
        <dbReference type="ARBA" id="ARBA00022917"/>
    </source>
</evidence>
<comment type="subcellular location">
    <subcellularLocation>
        <location evidence="12">Cell membrane</location>
        <topology evidence="12">Peripheral membrane protein</topology>
        <orientation evidence="12">Cytoplasmic side</orientation>
    </subcellularLocation>
</comment>
<dbReference type="SMART" id="SM00838">
    <property type="entry name" value="EFG_C"/>
    <property type="match status" value="1"/>
</dbReference>
<keyword evidence="7 12" id="KW-0472">Membrane</keyword>
<dbReference type="Pfam" id="PF00009">
    <property type="entry name" value="GTP_EFTU"/>
    <property type="match status" value="1"/>
</dbReference>
<dbReference type="InterPro" id="IPR004161">
    <property type="entry name" value="EFTu-like_2"/>
</dbReference>
<evidence type="ECO:0000256" key="4">
    <source>
        <dbReference type="ARBA" id="ARBA00022801"/>
    </source>
</evidence>
<evidence type="ECO:0000313" key="15">
    <source>
        <dbReference type="Proteomes" id="UP000270743"/>
    </source>
</evidence>
<evidence type="ECO:0000256" key="8">
    <source>
        <dbReference type="ARBA" id="ARBA00050293"/>
    </source>
</evidence>
<accession>A0A447IQE2</accession>
<keyword evidence="3 12" id="KW-0547">Nucleotide-binding</keyword>
<dbReference type="SUPFAM" id="SSF52540">
    <property type="entry name" value="P-loop containing nucleoside triphosphate hydrolases"/>
    <property type="match status" value="1"/>
</dbReference>
<dbReference type="FunFam" id="3.40.50.300:FF:000078">
    <property type="entry name" value="Elongation factor 4"/>
    <property type="match status" value="1"/>
</dbReference>
<dbReference type="RefSeq" id="WP_126155350.1">
    <property type="nucleotide sequence ID" value="NZ_UZWE01000041.1"/>
</dbReference>
<dbReference type="InterPro" id="IPR031157">
    <property type="entry name" value="G_TR_CS"/>
</dbReference>
<keyword evidence="6 12" id="KW-0342">GTP-binding</keyword>
<organism evidence="14 15">
    <name type="scientific">Paracoccus haematequi</name>
    <dbReference type="NCBI Taxonomy" id="2491866"/>
    <lineage>
        <taxon>Bacteria</taxon>
        <taxon>Pseudomonadati</taxon>
        <taxon>Pseudomonadota</taxon>
        <taxon>Alphaproteobacteria</taxon>
        <taxon>Rhodobacterales</taxon>
        <taxon>Paracoccaceae</taxon>
        <taxon>Paracoccus</taxon>
    </lineage>
</organism>
<dbReference type="Gene3D" id="3.30.70.2570">
    <property type="entry name" value="Elongation factor 4, C-terminal domain"/>
    <property type="match status" value="1"/>
</dbReference>
<dbReference type="GO" id="GO:0005886">
    <property type="term" value="C:plasma membrane"/>
    <property type="evidence" value="ECO:0007669"/>
    <property type="project" value="UniProtKB-SubCell"/>
</dbReference>
<feature type="binding site" evidence="12">
    <location>
        <begin position="134"/>
        <end position="137"/>
    </location>
    <ligand>
        <name>GTP</name>
        <dbReference type="ChEBI" id="CHEBI:37565"/>
    </ligand>
</feature>
<dbReference type="Pfam" id="PF00679">
    <property type="entry name" value="EFG_C"/>
    <property type="match status" value="1"/>
</dbReference>
<dbReference type="InterPro" id="IPR027417">
    <property type="entry name" value="P-loop_NTPase"/>
</dbReference>
<dbReference type="InterPro" id="IPR013842">
    <property type="entry name" value="LepA_CTD"/>
</dbReference>
<dbReference type="PANTHER" id="PTHR43512:SF4">
    <property type="entry name" value="TRANSLATION FACTOR GUF1 HOMOLOG, CHLOROPLASTIC"/>
    <property type="match status" value="1"/>
</dbReference>
<dbReference type="InterPro" id="IPR005225">
    <property type="entry name" value="Small_GTP-bd"/>
</dbReference>
<dbReference type="InterPro" id="IPR000640">
    <property type="entry name" value="EFG_V-like"/>
</dbReference>
<gene>
    <name evidence="12 14" type="primary">lepA</name>
    <name evidence="14" type="ORF">PARHAE_02934</name>
</gene>
<dbReference type="GO" id="GO:0045727">
    <property type="term" value="P:positive regulation of translation"/>
    <property type="evidence" value="ECO:0007669"/>
    <property type="project" value="UniProtKB-UniRule"/>
</dbReference>
<comment type="similarity">
    <text evidence="1 12">Belongs to the TRAFAC class translation factor GTPase superfamily. Classic translation factor GTPase family. LepA subfamily.</text>
</comment>
<keyword evidence="5 12" id="KW-0648">Protein biosynthesis</keyword>
<keyword evidence="2 12" id="KW-1003">Cell membrane</keyword>
<evidence type="ECO:0000256" key="9">
    <source>
        <dbReference type="ARBA" id="ARBA00057626"/>
    </source>
</evidence>
<dbReference type="NCBIfam" id="TIGR00231">
    <property type="entry name" value="small_GTP"/>
    <property type="match status" value="1"/>
</dbReference>
<dbReference type="CDD" id="cd16260">
    <property type="entry name" value="EF4_III"/>
    <property type="match status" value="1"/>
</dbReference>
<evidence type="ECO:0000256" key="3">
    <source>
        <dbReference type="ARBA" id="ARBA00022741"/>
    </source>
</evidence>
<dbReference type="PRINTS" id="PR00315">
    <property type="entry name" value="ELONGATNFCT"/>
</dbReference>
<comment type="function">
    <text evidence="9 12">Required for accurate and efficient protein synthesis under certain stress conditions. May act as a fidelity factor of the translation reaction, by catalyzing a one-codon backward translocation of tRNAs on improperly translocated ribosomes. Back-translocation proceeds from a post-translocation (POST) complex to a pre-translocation (PRE) complex, thus giving elongation factor G a second chance to translocate the tRNAs correctly. Binds to ribosomes in a GTP-dependent manner.</text>
</comment>
<sequence>MTELSLIRNFSIVAHIDHGKSTLADRLIQSTGTVADRDMKAQMLDSMDIERERGITIKANTVRIVYPAKDGQTYILNLIDTPGHVDFAYEVSRSMRAVEGSLLVVDASQGVEAQTLANVYQAIDAGHEIVPVLNKIDLPAAEPERVKENIEEVIGIDASDAIPISAKTGLGIPDVLEAIVTRLPAPKGDRDAPLKAMLVDSWYDAYLGVVVMIRVMDGVIRKGDRVKMMQTGAVYGIDKLAVLTPQMVDIPELGPGEIGVFTASIKQVRDTRVGDTITHERKGADVALPGFKPAQPVVFCGLFPVDANDFEALRDAIEKLALNDASFSYEMETSAALGFGFRCGFLGLLHLEVVRDRLEREYDLDLITTAPSVVFKLHMRDGEVRDLHNPADMPDLTHVDHIEEPRIKATIMVPDEYLGDVLKLCQDRRGIQLDLTYAGSRAMVVYDLPLAEVVFDFYDRLKSVTKGYASFDYQISEYREDFLVKMSILVNDEPVDALSIMVHRDRAEARGRVMVEKLKELIPRHMFKIPIQAAIGARVIARETLSAMRKDVTAKCYGGDATRKKKLLEKQKAGKKKMRQFGKVEIPQTAFIQALKMDG</sequence>
<evidence type="ECO:0000259" key="13">
    <source>
        <dbReference type="PROSITE" id="PS51722"/>
    </source>
</evidence>
<name>A0A447IQE2_9RHOB</name>
<proteinExistence type="inferred from homology"/>
<dbReference type="InterPro" id="IPR035647">
    <property type="entry name" value="EFG_III/V"/>
</dbReference>
<evidence type="ECO:0000256" key="6">
    <source>
        <dbReference type="ARBA" id="ARBA00023134"/>
    </source>
</evidence>
<dbReference type="Pfam" id="PF06421">
    <property type="entry name" value="LepA_C"/>
    <property type="match status" value="1"/>
</dbReference>
<dbReference type="InterPro" id="IPR000795">
    <property type="entry name" value="T_Tr_GTP-bd_dom"/>
</dbReference>
<dbReference type="GO" id="GO:0097216">
    <property type="term" value="F:guanosine tetraphosphate binding"/>
    <property type="evidence" value="ECO:0007669"/>
    <property type="project" value="UniProtKB-ARBA"/>
</dbReference>
<dbReference type="OrthoDB" id="9802948at2"/>
<dbReference type="InterPro" id="IPR006297">
    <property type="entry name" value="EF-4"/>
</dbReference>
<dbReference type="PROSITE" id="PS51722">
    <property type="entry name" value="G_TR_2"/>
    <property type="match status" value="1"/>
</dbReference>
<keyword evidence="4 12" id="KW-0378">Hydrolase</keyword>